<dbReference type="AlphaFoldDB" id="A0A9I9EEM1"/>
<proteinExistence type="predicted"/>
<dbReference type="Pfam" id="PF05212">
    <property type="entry name" value="DUF707"/>
    <property type="match status" value="1"/>
</dbReference>
<accession>A0A9I9EEM1</accession>
<dbReference type="EnsemblPlants" id="MELO3C032743.2.1">
    <property type="protein sequence ID" value="MELO3C032743.2.1"/>
    <property type="gene ID" value="MELO3C032743.2"/>
</dbReference>
<reference evidence="1" key="1">
    <citation type="submission" date="2023-03" db="UniProtKB">
        <authorList>
            <consortium name="EnsemblPlants"/>
        </authorList>
    </citation>
    <scope>IDENTIFICATION</scope>
</reference>
<dbReference type="Gramene" id="MELO3C032743.2.1">
    <property type="protein sequence ID" value="MELO3C032743.2.1"/>
    <property type="gene ID" value="MELO3C032743.2"/>
</dbReference>
<organism evidence="1">
    <name type="scientific">Cucumis melo</name>
    <name type="common">Muskmelon</name>
    <dbReference type="NCBI Taxonomy" id="3656"/>
    <lineage>
        <taxon>Eukaryota</taxon>
        <taxon>Viridiplantae</taxon>
        <taxon>Streptophyta</taxon>
        <taxon>Embryophyta</taxon>
        <taxon>Tracheophyta</taxon>
        <taxon>Spermatophyta</taxon>
        <taxon>Magnoliopsida</taxon>
        <taxon>eudicotyledons</taxon>
        <taxon>Gunneridae</taxon>
        <taxon>Pentapetalae</taxon>
        <taxon>rosids</taxon>
        <taxon>fabids</taxon>
        <taxon>Cucurbitales</taxon>
        <taxon>Cucurbitaceae</taxon>
        <taxon>Benincaseae</taxon>
        <taxon>Cucumis</taxon>
    </lineage>
</organism>
<evidence type="ECO:0000313" key="1">
    <source>
        <dbReference type="EnsemblPlants" id="MELO3C032743.2.1"/>
    </source>
</evidence>
<protein>
    <submittedName>
        <fullName evidence="1">Uncharacterized protein</fullName>
    </submittedName>
</protein>
<name>A0A9I9EEM1_CUCME</name>
<sequence length="202" mass="23048">MFKDFWVIGGLQVPYYLDKASGSTIGTRGDSNLFKLANFASGSHLSCLTLDTDMYIFDAEIGIQKSNQITGFVRHRFVEIMALVFSHEAWRCVWHLIQSSMYITKNVCDLLILLVGLVVESLTWRFVQTSSNSKKNTLSKPRGLKWLENTNLHNLSIKRPRTQEFSWNNSPEVGVTTRWLLTGEILHSTNQLVQAVPLREII</sequence>
<dbReference type="InterPro" id="IPR007877">
    <property type="entry name" value="DUF707"/>
</dbReference>